<proteinExistence type="predicted"/>
<dbReference type="InterPro" id="IPR012902">
    <property type="entry name" value="N_methyl_site"/>
</dbReference>
<dbReference type="PROSITE" id="PS00409">
    <property type="entry name" value="PROKAR_NTER_METHYL"/>
    <property type="match status" value="1"/>
</dbReference>
<dbReference type="EMBL" id="WLYL01000008">
    <property type="protein sequence ID" value="MTD10577.1"/>
    <property type="molecule type" value="Genomic_DNA"/>
</dbReference>
<feature type="transmembrane region" description="Helical" evidence="1">
    <location>
        <begin position="6"/>
        <end position="26"/>
    </location>
</feature>
<evidence type="ECO:0000256" key="1">
    <source>
        <dbReference type="SAM" id="Phobius"/>
    </source>
</evidence>
<accession>A0A6L6GDV2</accession>
<comment type="caution">
    <text evidence="2">The sequence shown here is derived from an EMBL/GenBank/DDBJ whole genome shotgun (WGS) entry which is preliminary data.</text>
</comment>
<organism evidence="2 3">
    <name type="scientific">Acinetobacter faecalis</name>
    <dbReference type="NCBI Taxonomy" id="2665161"/>
    <lineage>
        <taxon>Bacteria</taxon>
        <taxon>Pseudomonadati</taxon>
        <taxon>Pseudomonadota</taxon>
        <taxon>Gammaproteobacteria</taxon>
        <taxon>Moraxellales</taxon>
        <taxon>Moraxellaceae</taxon>
        <taxon>Acinetobacter</taxon>
    </lineage>
</organism>
<protein>
    <submittedName>
        <fullName evidence="2">Prepilin-type N-terminal cleavage/methylation domain-containing protein</fullName>
    </submittedName>
</protein>
<name>A0A6L6GDV2_9GAMM</name>
<dbReference type="AlphaFoldDB" id="A0A6L6GDV2"/>
<dbReference type="NCBIfam" id="TIGR02532">
    <property type="entry name" value="IV_pilin_GFxxxE"/>
    <property type="match status" value="1"/>
</dbReference>
<keyword evidence="1" id="KW-0812">Transmembrane</keyword>
<keyword evidence="1" id="KW-0472">Membrane</keyword>
<reference evidence="2 3" key="1">
    <citation type="submission" date="2019-11" db="EMBL/GenBank/DDBJ databases">
        <authorList>
            <person name="An D."/>
        </authorList>
    </citation>
    <scope>NUCLEOTIDE SEQUENCE [LARGE SCALE GENOMIC DNA]</scope>
    <source>
        <strain evidence="2 3">YIM 103518</strain>
    </source>
</reference>
<sequence>MKNNNQHGFTLVELMIAIVLGLLITAA</sequence>
<gene>
    <name evidence="2" type="ORF">GIX10_03800</name>
</gene>
<evidence type="ECO:0000313" key="3">
    <source>
        <dbReference type="Proteomes" id="UP000473854"/>
    </source>
</evidence>
<dbReference type="Proteomes" id="UP000473854">
    <property type="component" value="Unassembled WGS sequence"/>
</dbReference>
<evidence type="ECO:0000313" key="2">
    <source>
        <dbReference type="EMBL" id="MTD10577.1"/>
    </source>
</evidence>
<dbReference type="Pfam" id="PF07963">
    <property type="entry name" value="N_methyl"/>
    <property type="match status" value="1"/>
</dbReference>
<keyword evidence="1" id="KW-1133">Transmembrane helix</keyword>